<keyword evidence="3" id="KW-1185">Reference proteome</keyword>
<dbReference type="OrthoDB" id="6093671at2759"/>
<protein>
    <recommendedName>
        <fullName evidence="1">RNA cytosine-C(5)-methyltransferase NSUN2-like pre-PUA domain-containing protein</fullName>
    </recommendedName>
</protein>
<dbReference type="Proteomes" id="UP000785679">
    <property type="component" value="Unassembled WGS sequence"/>
</dbReference>
<dbReference type="InterPro" id="IPR023267">
    <property type="entry name" value="RCMT"/>
</dbReference>
<evidence type="ECO:0000259" key="1">
    <source>
        <dbReference type="Pfam" id="PF25376"/>
    </source>
</evidence>
<comment type="caution">
    <text evidence="2">The sequence shown here is derived from an EMBL/GenBank/DDBJ whole genome shotgun (WGS) entry which is preliminary data.</text>
</comment>
<dbReference type="GO" id="GO:0001510">
    <property type="term" value="P:RNA methylation"/>
    <property type="evidence" value="ECO:0007669"/>
    <property type="project" value="InterPro"/>
</dbReference>
<gene>
    <name evidence="2" type="ORF">FGO68_gene1307</name>
</gene>
<feature type="domain" description="RNA cytosine-C(5)-methyltransferase NSUN2-like pre-PUA" evidence="1">
    <location>
        <begin position="3"/>
        <end position="64"/>
    </location>
</feature>
<dbReference type="GO" id="GO:0008173">
    <property type="term" value="F:RNA methyltransferase activity"/>
    <property type="evidence" value="ECO:0007669"/>
    <property type="project" value="InterPro"/>
</dbReference>
<sequence length="176" mass="19981">MNKLFFISEEVSNFLYADASSKNLTIINMGVALFHRNTSKFSSNTECIFRISQDGLLNLIPYMTKRIVYAPNLEVFKYFLMNKNIEVVDIPEAGLKQEIDNFSTGCFILAIKLPKGGKATSEDSEEPLVEGIVMHKFVKAVNMMVSRENVSGLHLRYLSKEEREGVAKLFDLENNK</sequence>
<evidence type="ECO:0000313" key="2">
    <source>
        <dbReference type="EMBL" id="TNV82461.1"/>
    </source>
</evidence>
<dbReference type="PANTHER" id="PTHR22808">
    <property type="entry name" value="NCL1 YEAST -RELATED NOL1/NOP2/FMU SUN DOMAIN-CONTAINING"/>
    <property type="match status" value="1"/>
</dbReference>
<organism evidence="2 3">
    <name type="scientific">Halteria grandinella</name>
    <dbReference type="NCBI Taxonomy" id="5974"/>
    <lineage>
        <taxon>Eukaryota</taxon>
        <taxon>Sar</taxon>
        <taxon>Alveolata</taxon>
        <taxon>Ciliophora</taxon>
        <taxon>Intramacronucleata</taxon>
        <taxon>Spirotrichea</taxon>
        <taxon>Stichotrichia</taxon>
        <taxon>Sporadotrichida</taxon>
        <taxon>Halteriidae</taxon>
        <taxon>Halteria</taxon>
    </lineage>
</organism>
<evidence type="ECO:0000313" key="3">
    <source>
        <dbReference type="Proteomes" id="UP000785679"/>
    </source>
</evidence>
<proteinExistence type="predicted"/>
<name>A0A8J8T5N3_HALGN</name>
<dbReference type="AlphaFoldDB" id="A0A8J8T5N3"/>
<accession>A0A8J8T5N3</accession>
<reference evidence="2" key="1">
    <citation type="submission" date="2019-06" db="EMBL/GenBank/DDBJ databases">
        <authorList>
            <person name="Zheng W."/>
        </authorList>
    </citation>
    <scope>NUCLEOTIDE SEQUENCE</scope>
    <source>
        <strain evidence="2">QDHG01</strain>
    </source>
</reference>
<dbReference type="InterPro" id="IPR057285">
    <property type="entry name" value="Pre-PUA_NSUN2"/>
</dbReference>
<dbReference type="Pfam" id="PF25376">
    <property type="entry name" value="Pre-PUA_NSUN2"/>
    <property type="match status" value="1"/>
</dbReference>
<dbReference type="EMBL" id="RRYP01004926">
    <property type="protein sequence ID" value="TNV82461.1"/>
    <property type="molecule type" value="Genomic_DNA"/>
</dbReference>